<sequence>MLDVLVCSVCVQHNAILLVMHNALTMFCYGFFSSIFHFSFY</sequence>
<feature type="transmembrane region" description="Helical" evidence="1">
    <location>
        <begin position="15"/>
        <end position="40"/>
    </location>
</feature>
<organism evidence="2 3">
    <name type="scientific">Candidatus Xenohaliotis californiensis</name>
    <dbReference type="NCBI Taxonomy" id="84677"/>
    <lineage>
        <taxon>Bacteria</taxon>
        <taxon>Pseudomonadati</taxon>
        <taxon>Pseudomonadota</taxon>
        <taxon>Alphaproteobacteria</taxon>
        <taxon>Rickettsiales</taxon>
        <taxon>Anaplasmataceae</taxon>
        <taxon>Candidatus Xenohaliotis</taxon>
    </lineage>
</organism>
<comment type="caution">
    <text evidence="2">The sequence shown here is derived from an EMBL/GenBank/DDBJ whole genome shotgun (WGS) entry which is preliminary data.</text>
</comment>
<evidence type="ECO:0000313" key="2">
    <source>
        <dbReference type="EMBL" id="CAK8162515.1"/>
    </source>
</evidence>
<keyword evidence="3" id="KW-1185">Reference proteome</keyword>
<keyword evidence="1" id="KW-0812">Transmembrane</keyword>
<evidence type="ECO:0000256" key="1">
    <source>
        <dbReference type="SAM" id="Phobius"/>
    </source>
</evidence>
<name>A0ABM9N7H0_9RICK</name>
<proteinExistence type="predicted"/>
<keyword evidence="1" id="KW-0472">Membrane</keyword>
<gene>
    <name evidence="2" type="ORF">CAXC1_180023</name>
</gene>
<evidence type="ECO:0000313" key="3">
    <source>
        <dbReference type="Proteomes" id="UP001314181"/>
    </source>
</evidence>
<accession>A0ABM9N7H0</accession>
<dbReference type="EMBL" id="CAWVOK010000009">
    <property type="protein sequence ID" value="CAK8162515.1"/>
    <property type="molecule type" value="Genomic_DNA"/>
</dbReference>
<dbReference type="Proteomes" id="UP001314181">
    <property type="component" value="Unassembled WGS sequence"/>
</dbReference>
<keyword evidence="1" id="KW-1133">Transmembrane helix</keyword>
<reference evidence="2 3" key="1">
    <citation type="submission" date="2024-01" db="EMBL/GenBank/DDBJ databases">
        <authorList>
            <person name="Kunselman E."/>
        </authorList>
    </citation>
    <scope>NUCLEOTIDE SEQUENCE [LARGE SCALE GENOMIC DNA]</scope>
    <source>
        <strain evidence="2">2 abalone samples</strain>
    </source>
</reference>
<protein>
    <submittedName>
        <fullName evidence="2">Uncharacterized protein</fullName>
    </submittedName>
</protein>